<feature type="region of interest" description="Disordered" evidence="2">
    <location>
        <begin position="82"/>
        <end position="240"/>
    </location>
</feature>
<name>A0A6A6Q2R7_9PEZI</name>
<accession>A0A6A6Q2R7</accession>
<organism evidence="3 4">
    <name type="scientific">Neohortaea acidophila</name>
    <dbReference type="NCBI Taxonomy" id="245834"/>
    <lineage>
        <taxon>Eukaryota</taxon>
        <taxon>Fungi</taxon>
        <taxon>Dikarya</taxon>
        <taxon>Ascomycota</taxon>
        <taxon>Pezizomycotina</taxon>
        <taxon>Dothideomycetes</taxon>
        <taxon>Dothideomycetidae</taxon>
        <taxon>Mycosphaerellales</taxon>
        <taxon>Teratosphaeriaceae</taxon>
        <taxon>Neohortaea</taxon>
    </lineage>
</organism>
<evidence type="ECO:0000256" key="2">
    <source>
        <dbReference type="SAM" id="MobiDB-lite"/>
    </source>
</evidence>
<evidence type="ECO:0000313" key="3">
    <source>
        <dbReference type="EMBL" id="KAF2486284.1"/>
    </source>
</evidence>
<feature type="compositionally biased region" description="Polar residues" evidence="2">
    <location>
        <begin position="177"/>
        <end position="187"/>
    </location>
</feature>
<feature type="coiled-coil region" evidence="1">
    <location>
        <begin position="54"/>
        <end position="81"/>
    </location>
</feature>
<sequence length="357" mass="38017">MSSGNHEQALQQLQTEVNRILEQTGRIFAAANGSSKSTPQAQMTRLRKILPDANARFHAALDELEEELQMAQLVMRRDLALYRDKSKTPKDAPQIEAPSSETLEKEELPSSETLAGDEMEDVKIADASPSGAVKDEPTAEPAPTSTDEPPSTSPKTKAEQPEEKPEPAPEPDVPTDSKPQPETQDSEQPSKDESTQDPPPDSTTFSNTPDLDYLFGGPVSAEPGDNAATEFNFGDPNGTNTGADDFDFDAFANSLAGANGGIPVGDDNIASLLPGLEDYANTAPVQDATMDFDDIFNSTLPTYNATGDDGNNSQAGPPQDTTFDDLLDLPDFGVGELTGENGGEDGGANQEFDFDMS</sequence>
<gene>
    <name evidence="3" type="ORF">BDY17DRAFT_74435</name>
</gene>
<keyword evidence="4" id="KW-1185">Reference proteome</keyword>
<reference evidence="3" key="1">
    <citation type="journal article" date="2020" name="Stud. Mycol.">
        <title>101 Dothideomycetes genomes: a test case for predicting lifestyles and emergence of pathogens.</title>
        <authorList>
            <person name="Haridas S."/>
            <person name="Albert R."/>
            <person name="Binder M."/>
            <person name="Bloem J."/>
            <person name="Labutti K."/>
            <person name="Salamov A."/>
            <person name="Andreopoulos B."/>
            <person name="Baker S."/>
            <person name="Barry K."/>
            <person name="Bills G."/>
            <person name="Bluhm B."/>
            <person name="Cannon C."/>
            <person name="Castanera R."/>
            <person name="Culley D."/>
            <person name="Daum C."/>
            <person name="Ezra D."/>
            <person name="Gonzalez J."/>
            <person name="Henrissat B."/>
            <person name="Kuo A."/>
            <person name="Liang C."/>
            <person name="Lipzen A."/>
            <person name="Lutzoni F."/>
            <person name="Magnuson J."/>
            <person name="Mondo S."/>
            <person name="Nolan M."/>
            <person name="Ohm R."/>
            <person name="Pangilinan J."/>
            <person name="Park H.-J."/>
            <person name="Ramirez L."/>
            <person name="Alfaro M."/>
            <person name="Sun H."/>
            <person name="Tritt A."/>
            <person name="Yoshinaga Y."/>
            <person name="Zwiers L.-H."/>
            <person name="Turgeon B."/>
            <person name="Goodwin S."/>
            <person name="Spatafora J."/>
            <person name="Crous P."/>
            <person name="Grigoriev I."/>
        </authorList>
    </citation>
    <scope>NUCLEOTIDE SEQUENCE</scope>
    <source>
        <strain evidence="3">CBS 113389</strain>
    </source>
</reference>
<dbReference type="EMBL" id="MU001632">
    <property type="protein sequence ID" value="KAF2486284.1"/>
    <property type="molecule type" value="Genomic_DNA"/>
</dbReference>
<feature type="compositionally biased region" description="Polar residues" evidence="2">
    <location>
        <begin position="299"/>
        <end position="316"/>
    </location>
</feature>
<evidence type="ECO:0000256" key="1">
    <source>
        <dbReference type="SAM" id="Coils"/>
    </source>
</evidence>
<feature type="region of interest" description="Disordered" evidence="2">
    <location>
        <begin position="299"/>
        <end position="357"/>
    </location>
</feature>
<dbReference type="OrthoDB" id="5409998at2759"/>
<feature type="compositionally biased region" description="Basic and acidic residues" evidence="2">
    <location>
        <begin position="156"/>
        <end position="167"/>
    </location>
</feature>
<dbReference type="AlphaFoldDB" id="A0A6A6Q2R7"/>
<protein>
    <submittedName>
        <fullName evidence="3">Uncharacterized protein</fullName>
    </submittedName>
</protein>
<dbReference type="Proteomes" id="UP000799767">
    <property type="component" value="Unassembled WGS sequence"/>
</dbReference>
<evidence type="ECO:0000313" key="4">
    <source>
        <dbReference type="Proteomes" id="UP000799767"/>
    </source>
</evidence>
<proteinExistence type="predicted"/>
<keyword evidence="1" id="KW-0175">Coiled coil</keyword>
<dbReference type="GeneID" id="54479678"/>
<feature type="compositionally biased region" description="Low complexity" evidence="2">
    <location>
        <begin position="139"/>
        <end position="155"/>
    </location>
</feature>
<dbReference type="RefSeq" id="XP_033592853.1">
    <property type="nucleotide sequence ID" value="XM_033738676.1"/>
</dbReference>